<name>A0AAV5EYJ7_ELECO</name>
<sequence length="159" mass="17216">MDASVKATKKVSSCGSTGHSRCGEAHKQVVSFCCGTTGHSRCGEAHKPGWFCRMRDKSLRRSNPFSLQSLYPENDENGISLKKKFGTSTMMGSRNGSFTCLSGAAISANFTLANTNISLTTEELMRIPVGSRRKYHDDVTVIVIILGNAQRTMTASTSL</sequence>
<dbReference type="EMBL" id="BQKI01000079">
    <property type="protein sequence ID" value="GJN27740.1"/>
    <property type="molecule type" value="Genomic_DNA"/>
</dbReference>
<dbReference type="AlphaFoldDB" id="A0AAV5EYJ7"/>
<protein>
    <submittedName>
        <fullName evidence="1">Uncharacterized protein</fullName>
    </submittedName>
</protein>
<gene>
    <name evidence="1" type="primary">gb15786</name>
    <name evidence="1" type="ORF">PR202_gb15786</name>
</gene>
<proteinExistence type="predicted"/>
<accession>A0AAV5EYJ7</accession>
<organism evidence="1 2">
    <name type="scientific">Eleusine coracana subsp. coracana</name>
    <dbReference type="NCBI Taxonomy" id="191504"/>
    <lineage>
        <taxon>Eukaryota</taxon>
        <taxon>Viridiplantae</taxon>
        <taxon>Streptophyta</taxon>
        <taxon>Embryophyta</taxon>
        <taxon>Tracheophyta</taxon>
        <taxon>Spermatophyta</taxon>
        <taxon>Magnoliopsida</taxon>
        <taxon>Liliopsida</taxon>
        <taxon>Poales</taxon>
        <taxon>Poaceae</taxon>
        <taxon>PACMAD clade</taxon>
        <taxon>Chloridoideae</taxon>
        <taxon>Cynodonteae</taxon>
        <taxon>Eleusininae</taxon>
        <taxon>Eleusine</taxon>
    </lineage>
</organism>
<reference evidence="1" key="2">
    <citation type="submission" date="2021-12" db="EMBL/GenBank/DDBJ databases">
        <title>Resequencing data analysis of finger millet.</title>
        <authorList>
            <person name="Hatakeyama M."/>
            <person name="Aluri S."/>
            <person name="Balachadran M.T."/>
            <person name="Sivarajan S.R."/>
            <person name="Poveda L."/>
            <person name="Shimizu-Inatsugi R."/>
            <person name="Schlapbach R."/>
            <person name="Sreeman S.M."/>
            <person name="Shimizu K.K."/>
        </authorList>
    </citation>
    <scope>NUCLEOTIDE SEQUENCE</scope>
</reference>
<comment type="caution">
    <text evidence="1">The sequence shown here is derived from an EMBL/GenBank/DDBJ whole genome shotgun (WGS) entry which is preliminary data.</text>
</comment>
<evidence type="ECO:0000313" key="2">
    <source>
        <dbReference type="Proteomes" id="UP001054889"/>
    </source>
</evidence>
<reference evidence="1" key="1">
    <citation type="journal article" date="2018" name="DNA Res.">
        <title>Multiple hybrid de novo genome assembly of finger millet, an orphan allotetraploid crop.</title>
        <authorList>
            <person name="Hatakeyama M."/>
            <person name="Aluri S."/>
            <person name="Balachadran M.T."/>
            <person name="Sivarajan S.R."/>
            <person name="Patrignani A."/>
            <person name="Gruter S."/>
            <person name="Poveda L."/>
            <person name="Shimizu-Inatsugi R."/>
            <person name="Baeten J."/>
            <person name="Francoijs K.J."/>
            <person name="Nataraja K.N."/>
            <person name="Reddy Y.A.N."/>
            <person name="Phadnis S."/>
            <person name="Ravikumar R.L."/>
            <person name="Schlapbach R."/>
            <person name="Sreeman S.M."/>
            <person name="Shimizu K.K."/>
        </authorList>
    </citation>
    <scope>NUCLEOTIDE SEQUENCE</scope>
</reference>
<evidence type="ECO:0000313" key="1">
    <source>
        <dbReference type="EMBL" id="GJN27740.1"/>
    </source>
</evidence>
<keyword evidence="2" id="KW-1185">Reference proteome</keyword>
<dbReference type="Proteomes" id="UP001054889">
    <property type="component" value="Unassembled WGS sequence"/>
</dbReference>